<accession>A0A9Q4EQ92</accession>
<evidence type="ECO:0000259" key="7">
    <source>
        <dbReference type="PROSITE" id="PS51900"/>
    </source>
</evidence>
<evidence type="ECO:0000256" key="3">
    <source>
        <dbReference type="ARBA" id="ARBA00023125"/>
    </source>
</evidence>
<dbReference type="Pfam" id="PF14657">
    <property type="entry name" value="Arm-DNA-bind_4"/>
    <property type="match status" value="1"/>
</dbReference>
<dbReference type="InterPro" id="IPR002104">
    <property type="entry name" value="Integrase_catalytic"/>
</dbReference>
<dbReference type="GO" id="GO:0015074">
    <property type="term" value="P:DNA integration"/>
    <property type="evidence" value="ECO:0007669"/>
    <property type="project" value="UniProtKB-KW"/>
</dbReference>
<name>A0A9Q4EQ92_9BACI</name>
<dbReference type="GO" id="GO:0006310">
    <property type="term" value="P:DNA recombination"/>
    <property type="evidence" value="ECO:0007669"/>
    <property type="project" value="UniProtKB-KW"/>
</dbReference>
<evidence type="ECO:0000256" key="1">
    <source>
        <dbReference type="ARBA" id="ARBA00008857"/>
    </source>
</evidence>
<keyword evidence="3 5" id="KW-0238">DNA-binding</keyword>
<dbReference type="Proteomes" id="UP001073053">
    <property type="component" value="Unassembled WGS sequence"/>
</dbReference>
<dbReference type="InterPro" id="IPR013762">
    <property type="entry name" value="Integrase-like_cat_sf"/>
</dbReference>
<dbReference type="InterPro" id="IPR004107">
    <property type="entry name" value="Integrase_SAM-like_N"/>
</dbReference>
<evidence type="ECO:0000256" key="2">
    <source>
        <dbReference type="ARBA" id="ARBA00022908"/>
    </source>
</evidence>
<gene>
    <name evidence="8" type="ORF">MOF03_15890</name>
</gene>
<dbReference type="InterPro" id="IPR044068">
    <property type="entry name" value="CB"/>
</dbReference>
<organism evidence="8 9">
    <name type="scientific">Bacillus halotolerans</name>
    <dbReference type="NCBI Taxonomy" id="260554"/>
    <lineage>
        <taxon>Bacteria</taxon>
        <taxon>Bacillati</taxon>
        <taxon>Bacillota</taxon>
        <taxon>Bacilli</taxon>
        <taxon>Bacillales</taxon>
        <taxon>Bacillaceae</taxon>
        <taxon>Bacillus</taxon>
    </lineage>
</organism>
<comment type="similarity">
    <text evidence="1">Belongs to the 'phage' integrase family.</text>
</comment>
<feature type="domain" description="Tyr recombinase" evidence="6">
    <location>
        <begin position="169"/>
        <end position="371"/>
    </location>
</feature>
<dbReference type="InterPro" id="IPR028259">
    <property type="entry name" value="AP2-like_int_N"/>
</dbReference>
<dbReference type="AlphaFoldDB" id="A0A9Q4EQ92"/>
<dbReference type="PANTHER" id="PTHR30349:SF64">
    <property type="entry name" value="PROPHAGE INTEGRASE INTD-RELATED"/>
    <property type="match status" value="1"/>
</dbReference>
<proteinExistence type="inferred from homology"/>
<dbReference type="Pfam" id="PF14659">
    <property type="entry name" value="Phage_int_SAM_3"/>
    <property type="match status" value="1"/>
</dbReference>
<evidence type="ECO:0000256" key="5">
    <source>
        <dbReference type="PROSITE-ProRule" id="PRU01248"/>
    </source>
</evidence>
<dbReference type="InterPro" id="IPR050090">
    <property type="entry name" value="Tyrosine_recombinase_XerCD"/>
</dbReference>
<keyword evidence="4" id="KW-0233">DNA recombination</keyword>
<dbReference type="Gene3D" id="1.10.443.10">
    <property type="entry name" value="Intergrase catalytic core"/>
    <property type="match status" value="1"/>
</dbReference>
<evidence type="ECO:0000256" key="4">
    <source>
        <dbReference type="ARBA" id="ARBA00023172"/>
    </source>
</evidence>
<dbReference type="GO" id="GO:0003677">
    <property type="term" value="F:DNA binding"/>
    <property type="evidence" value="ECO:0007669"/>
    <property type="project" value="UniProtKB-UniRule"/>
</dbReference>
<dbReference type="EMBL" id="JALAWA010000010">
    <property type="protein sequence ID" value="MCY9186118.1"/>
    <property type="molecule type" value="Genomic_DNA"/>
</dbReference>
<feature type="domain" description="Core-binding (CB)" evidence="7">
    <location>
        <begin position="61"/>
        <end position="144"/>
    </location>
</feature>
<comment type="caution">
    <text evidence="8">The sequence shown here is derived from an EMBL/GenBank/DDBJ whole genome shotgun (WGS) entry which is preliminary data.</text>
</comment>
<reference evidence="8" key="1">
    <citation type="submission" date="2022-02" db="EMBL/GenBank/DDBJ databases">
        <title>Crop Bioprotection Bacillus Genome Sequencing.</title>
        <authorList>
            <person name="Dunlap C."/>
        </authorList>
    </citation>
    <scope>NUCLEOTIDE SEQUENCE</scope>
    <source>
        <strain evidence="8">EC49O2N-C10</strain>
    </source>
</reference>
<evidence type="ECO:0000313" key="9">
    <source>
        <dbReference type="Proteomes" id="UP001073053"/>
    </source>
</evidence>
<keyword evidence="2" id="KW-0229">DNA integration</keyword>
<dbReference type="InterPro" id="IPR011010">
    <property type="entry name" value="DNA_brk_join_enz"/>
</dbReference>
<evidence type="ECO:0000259" key="6">
    <source>
        <dbReference type="PROSITE" id="PS51898"/>
    </source>
</evidence>
<evidence type="ECO:0000313" key="8">
    <source>
        <dbReference type="EMBL" id="MCY9186118.1"/>
    </source>
</evidence>
<dbReference type="CDD" id="cd01189">
    <property type="entry name" value="INT_ICEBs1_C_like"/>
    <property type="match status" value="1"/>
</dbReference>
<sequence>MASFRKRGTTWQYRIKHKDPLTQEPIEVSKSGFKTKKEAQIAARQEEQRLIGDLEINGGETLLKHYLKDWLAQYKQGNVRKNTYILHERNVNTKILPYFKEIKLKDIKPLRYQKFINYLGDQGYSKRTIEIIHGTMFNALATAVKPLKKIEENPCEGVTIPRAKSKKKEKLEYIKSDDISFFLKFARQDNYLYYIFFKTLLETGMRKGEAAALQRKDIDLKNNFININKSLDFQVKEGEEIFGETKTYESERRIKISNSLAKELTTHMNYLNDNRIVFNEIYEHELDLVFCRQDGKPLPKSTLFNALNRILKKAGLEKMPIHGLRHTHAVLLLESGASMKFVQERLGYKNITITSDVYSHISEKLENTSVDGYEEYMNSLLS</sequence>
<dbReference type="RefSeq" id="WP_268497778.1">
    <property type="nucleotide sequence ID" value="NZ_JALAVZ010000007.1"/>
</dbReference>
<dbReference type="InterPro" id="IPR010998">
    <property type="entry name" value="Integrase_recombinase_N"/>
</dbReference>
<dbReference type="PROSITE" id="PS51900">
    <property type="entry name" value="CB"/>
    <property type="match status" value="1"/>
</dbReference>
<dbReference type="Gene3D" id="1.10.150.130">
    <property type="match status" value="1"/>
</dbReference>
<protein>
    <submittedName>
        <fullName evidence="8">Site-specific integrase</fullName>
    </submittedName>
</protein>
<dbReference type="PROSITE" id="PS51898">
    <property type="entry name" value="TYR_RECOMBINASE"/>
    <property type="match status" value="1"/>
</dbReference>
<dbReference type="SUPFAM" id="SSF56349">
    <property type="entry name" value="DNA breaking-rejoining enzymes"/>
    <property type="match status" value="1"/>
</dbReference>
<dbReference type="Pfam" id="PF00589">
    <property type="entry name" value="Phage_integrase"/>
    <property type="match status" value="1"/>
</dbReference>
<dbReference type="PANTHER" id="PTHR30349">
    <property type="entry name" value="PHAGE INTEGRASE-RELATED"/>
    <property type="match status" value="1"/>
</dbReference>